<dbReference type="Gene3D" id="2.60.40.420">
    <property type="entry name" value="Cupredoxins - blue copper proteins"/>
    <property type="match status" value="1"/>
</dbReference>
<evidence type="ECO:0000313" key="7">
    <source>
        <dbReference type="EMBL" id="OGI50638.1"/>
    </source>
</evidence>
<evidence type="ECO:0000259" key="6">
    <source>
        <dbReference type="PROSITE" id="PS51007"/>
    </source>
</evidence>
<dbReference type="SUPFAM" id="SSF51004">
    <property type="entry name" value="C-terminal (heme d1) domain of cytochrome cd1-nitrite reductase"/>
    <property type="match status" value="1"/>
</dbReference>
<dbReference type="AlphaFoldDB" id="A0A1F6TZT4"/>
<dbReference type="InterPro" id="IPR008972">
    <property type="entry name" value="Cupredoxin"/>
</dbReference>
<dbReference type="Pfam" id="PF13442">
    <property type="entry name" value="Cytochrome_CBB3"/>
    <property type="match status" value="1"/>
</dbReference>
<dbReference type="InterPro" id="IPR036909">
    <property type="entry name" value="Cyt_c-like_dom_sf"/>
</dbReference>
<dbReference type="Gene3D" id="1.10.760.10">
    <property type="entry name" value="Cytochrome c-like domain"/>
    <property type="match status" value="1"/>
</dbReference>
<accession>A0A1F6TZT4</accession>
<reference evidence="7 8" key="1">
    <citation type="journal article" date="2016" name="Nat. Commun.">
        <title>Thousands of microbial genomes shed light on interconnected biogeochemical processes in an aquifer system.</title>
        <authorList>
            <person name="Anantharaman K."/>
            <person name="Brown C.T."/>
            <person name="Hug L.A."/>
            <person name="Sharon I."/>
            <person name="Castelle C.J."/>
            <person name="Probst A.J."/>
            <person name="Thomas B.C."/>
            <person name="Singh A."/>
            <person name="Wilkins M.J."/>
            <person name="Karaoz U."/>
            <person name="Brodie E.L."/>
            <person name="Williams K.H."/>
            <person name="Hubbard S.S."/>
            <person name="Banfield J.F."/>
        </authorList>
    </citation>
    <scope>NUCLEOTIDE SEQUENCE [LARGE SCALE GENOMIC DNA]</scope>
</reference>
<keyword evidence="2 4" id="KW-0479">Metal-binding</keyword>
<evidence type="ECO:0000256" key="1">
    <source>
        <dbReference type="ARBA" id="ARBA00022617"/>
    </source>
</evidence>
<dbReference type="InterPro" id="IPR015943">
    <property type="entry name" value="WD40/YVTN_repeat-like_dom_sf"/>
</dbReference>
<protein>
    <recommendedName>
        <fullName evidence="6">Cytochrome c domain-containing protein</fullName>
    </recommendedName>
</protein>
<feature type="region of interest" description="Disordered" evidence="5">
    <location>
        <begin position="38"/>
        <end position="76"/>
    </location>
</feature>
<evidence type="ECO:0000256" key="2">
    <source>
        <dbReference type="ARBA" id="ARBA00022723"/>
    </source>
</evidence>
<dbReference type="InterPro" id="IPR051200">
    <property type="entry name" value="Host-pathogen_enzymatic-act"/>
</dbReference>
<keyword evidence="1 4" id="KW-0349">Heme</keyword>
<proteinExistence type="predicted"/>
<feature type="compositionally biased region" description="Basic and acidic residues" evidence="5">
    <location>
        <begin position="54"/>
        <end position="65"/>
    </location>
</feature>
<dbReference type="Proteomes" id="UP000179362">
    <property type="component" value="Unassembled WGS sequence"/>
</dbReference>
<dbReference type="Gene3D" id="2.130.10.10">
    <property type="entry name" value="YVTN repeat-like/Quinoprotein amine dehydrogenase"/>
    <property type="match status" value="1"/>
</dbReference>
<dbReference type="GO" id="GO:0009055">
    <property type="term" value="F:electron transfer activity"/>
    <property type="evidence" value="ECO:0007669"/>
    <property type="project" value="InterPro"/>
</dbReference>
<dbReference type="PANTHER" id="PTHR47197">
    <property type="entry name" value="PROTEIN NIRF"/>
    <property type="match status" value="1"/>
</dbReference>
<evidence type="ECO:0000256" key="5">
    <source>
        <dbReference type="SAM" id="MobiDB-lite"/>
    </source>
</evidence>
<dbReference type="GO" id="GO:0046872">
    <property type="term" value="F:metal ion binding"/>
    <property type="evidence" value="ECO:0007669"/>
    <property type="project" value="UniProtKB-KW"/>
</dbReference>
<keyword evidence="3 4" id="KW-0408">Iron</keyword>
<gene>
    <name evidence="7" type="ORF">A3B81_01420</name>
</gene>
<evidence type="ECO:0000256" key="3">
    <source>
        <dbReference type="ARBA" id="ARBA00023004"/>
    </source>
</evidence>
<dbReference type="SUPFAM" id="SSF49503">
    <property type="entry name" value="Cupredoxins"/>
    <property type="match status" value="1"/>
</dbReference>
<evidence type="ECO:0000256" key="4">
    <source>
        <dbReference type="PROSITE-ProRule" id="PRU00433"/>
    </source>
</evidence>
<dbReference type="InterPro" id="IPR011048">
    <property type="entry name" value="Haem_d1_sf"/>
</dbReference>
<dbReference type="PROSITE" id="PS51007">
    <property type="entry name" value="CYTC"/>
    <property type="match status" value="1"/>
</dbReference>
<comment type="caution">
    <text evidence="7">The sequence shown here is derived from an EMBL/GenBank/DDBJ whole genome shotgun (WGS) entry which is preliminary data.</text>
</comment>
<sequence length="540" mass="57975">MLAVFSGAAPAANKAPETIMRANCGTCHGQLGQGGFSWVNPKEDAPRIAGKSTGDIKETTRKGEVPEMPAFPPQEINDTELNNLANYINRLPGSYIPEPAAQATVIVTDEDPWYNPMQITVSQGHTVKFINTGRTYHPVTQLDFVVSRGASGTDSGMLGPDGVYYRAFNESVGTKLTFLCKVHPYMRGEVYVGVGFTPPAYHVDEPKPLPAAAGVGEIWVEAQYQDYPGRVKDGVVQIIDAADWRVTHLIPVGNNPHNIWLNRGGTEAVVTNWFDNTISRINAGTKRVIGDVIVGASNAHIISDFSGENFYVTVEGSYYVQAVRQSGYELSKRVWVGGYGPHGIWYGASGDRKRILVANSMDNTATIIDAKEMKQLATLPADLYPLGSGTNTTGTKGYVGNNLAGTVSVYDLVNLRKIKDIYVGGGPVQVPVSPDDRYAVVGNSPYATVISTATDAVVAQFWAGKGAHGVAFARKADGSGWYACVTHKFENYVSVIDLSNMTYAGDVPLVTTTTGKVAIVGATDTGGQGVLVRPLYAPWR</sequence>
<organism evidence="7 8">
    <name type="scientific">Candidatus Muproteobacteria bacterium RIFCSPHIGHO2_02_FULL_65_16</name>
    <dbReference type="NCBI Taxonomy" id="1817766"/>
    <lineage>
        <taxon>Bacteria</taxon>
        <taxon>Pseudomonadati</taxon>
        <taxon>Pseudomonadota</taxon>
        <taxon>Candidatus Muproteobacteria</taxon>
    </lineage>
</organism>
<dbReference type="InterPro" id="IPR009056">
    <property type="entry name" value="Cyt_c-like_dom"/>
</dbReference>
<name>A0A1F6TZT4_9PROT</name>
<dbReference type="GO" id="GO:0020037">
    <property type="term" value="F:heme binding"/>
    <property type="evidence" value="ECO:0007669"/>
    <property type="project" value="InterPro"/>
</dbReference>
<dbReference type="SUPFAM" id="SSF46626">
    <property type="entry name" value="Cytochrome c"/>
    <property type="match status" value="1"/>
</dbReference>
<feature type="domain" description="Cytochrome c" evidence="6">
    <location>
        <begin position="11"/>
        <end position="92"/>
    </location>
</feature>
<dbReference type="PANTHER" id="PTHR47197:SF3">
    <property type="entry name" value="DIHYDRO-HEME D1 DEHYDROGENASE"/>
    <property type="match status" value="1"/>
</dbReference>
<dbReference type="EMBL" id="MFTA01000080">
    <property type="protein sequence ID" value="OGI50638.1"/>
    <property type="molecule type" value="Genomic_DNA"/>
</dbReference>
<evidence type="ECO:0000313" key="8">
    <source>
        <dbReference type="Proteomes" id="UP000179362"/>
    </source>
</evidence>